<dbReference type="AlphaFoldDB" id="A0AAE0MNX7"/>
<reference evidence="2" key="1">
    <citation type="journal article" date="2023" name="Mol. Phylogenet. Evol.">
        <title>Genome-scale phylogeny and comparative genomics of the fungal order Sordariales.</title>
        <authorList>
            <person name="Hensen N."/>
            <person name="Bonometti L."/>
            <person name="Westerberg I."/>
            <person name="Brannstrom I.O."/>
            <person name="Guillou S."/>
            <person name="Cros-Aarteil S."/>
            <person name="Calhoun S."/>
            <person name="Haridas S."/>
            <person name="Kuo A."/>
            <person name="Mondo S."/>
            <person name="Pangilinan J."/>
            <person name="Riley R."/>
            <person name="LaButti K."/>
            <person name="Andreopoulos B."/>
            <person name="Lipzen A."/>
            <person name="Chen C."/>
            <person name="Yan M."/>
            <person name="Daum C."/>
            <person name="Ng V."/>
            <person name="Clum A."/>
            <person name="Steindorff A."/>
            <person name="Ohm R.A."/>
            <person name="Martin F."/>
            <person name="Silar P."/>
            <person name="Natvig D.O."/>
            <person name="Lalanne C."/>
            <person name="Gautier V."/>
            <person name="Ament-Velasquez S.L."/>
            <person name="Kruys A."/>
            <person name="Hutchinson M.I."/>
            <person name="Powell A.J."/>
            <person name="Barry K."/>
            <person name="Miller A.N."/>
            <person name="Grigoriev I.V."/>
            <person name="Debuchy R."/>
            <person name="Gladieux P."/>
            <person name="Hiltunen Thoren M."/>
            <person name="Johannesson H."/>
        </authorList>
    </citation>
    <scope>NUCLEOTIDE SEQUENCE</scope>
    <source>
        <strain evidence="2">CBS 560.94</strain>
    </source>
</reference>
<proteinExistence type="predicted"/>
<dbReference type="GeneID" id="87867973"/>
<evidence type="ECO:0000313" key="3">
    <source>
        <dbReference type="Proteomes" id="UP001278500"/>
    </source>
</evidence>
<sequence>MATTFHLFPHLQWELRARIWELTVEPRTPTVIQRTVYPERYQEGVLIPKNRRSLHLRSPTPVPATMQTCREARNLGVYKKAFSELESLPEGGESRYVWLNLENDMINFGNQPLPGNLRPVAASIQRLKLKYNAYEWMVEDVCIVSLDAFENLREVHIVCWDGFYLWAVNGCWSKTHWPCGKENVLFSEPGDARMITGIELEEGTWETNFG</sequence>
<accession>A0AAE0MNX7</accession>
<feature type="domain" description="2EXR" evidence="1">
    <location>
        <begin position="5"/>
        <end position="106"/>
    </location>
</feature>
<reference evidence="2" key="2">
    <citation type="submission" date="2023-06" db="EMBL/GenBank/DDBJ databases">
        <authorList>
            <consortium name="Lawrence Berkeley National Laboratory"/>
            <person name="Haridas S."/>
            <person name="Hensen N."/>
            <person name="Bonometti L."/>
            <person name="Westerberg I."/>
            <person name="Brannstrom I.O."/>
            <person name="Guillou S."/>
            <person name="Cros-Aarteil S."/>
            <person name="Calhoun S."/>
            <person name="Kuo A."/>
            <person name="Mondo S."/>
            <person name="Pangilinan J."/>
            <person name="Riley R."/>
            <person name="Labutti K."/>
            <person name="Andreopoulos B."/>
            <person name="Lipzen A."/>
            <person name="Chen C."/>
            <person name="Yanf M."/>
            <person name="Daum C."/>
            <person name="Ng V."/>
            <person name="Clum A."/>
            <person name="Steindorff A."/>
            <person name="Ohm R."/>
            <person name="Martin F."/>
            <person name="Silar P."/>
            <person name="Natvig D."/>
            <person name="Lalanne C."/>
            <person name="Gautier V."/>
            <person name="Ament-Velasquez S.L."/>
            <person name="Kruys A."/>
            <person name="Hutchinson M.I."/>
            <person name="Powell A.J."/>
            <person name="Barry K."/>
            <person name="Miller A.N."/>
            <person name="Grigoriev I.V."/>
            <person name="Debuchy R."/>
            <person name="Gladieux P."/>
            <person name="Thoren M.H."/>
            <person name="Johannesson H."/>
        </authorList>
    </citation>
    <scope>NUCLEOTIDE SEQUENCE</scope>
    <source>
        <strain evidence="2">CBS 560.94</strain>
    </source>
</reference>
<protein>
    <recommendedName>
        <fullName evidence="1">2EXR domain-containing protein</fullName>
    </recommendedName>
</protein>
<dbReference type="Proteomes" id="UP001278500">
    <property type="component" value="Unassembled WGS sequence"/>
</dbReference>
<gene>
    <name evidence="2" type="ORF">B0H65DRAFT_581503</name>
</gene>
<evidence type="ECO:0000313" key="2">
    <source>
        <dbReference type="EMBL" id="KAK3338044.1"/>
    </source>
</evidence>
<name>A0AAE0MNX7_9PEZI</name>
<dbReference type="PANTHER" id="PTHR35910:SF1">
    <property type="entry name" value="2EXR DOMAIN-CONTAINING PROTEIN"/>
    <property type="match status" value="1"/>
</dbReference>
<dbReference type="RefSeq" id="XP_062677495.1">
    <property type="nucleotide sequence ID" value="XM_062830819.1"/>
</dbReference>
<organism evidence="2 3">
    <name type="scientific">Neurospora tetraspora</name>
    <dbReference type="NCBI Taxonomy" id="94610"/>
    <lineage>
        <taxon>Eukaryota</taxon>
        <taxon>Fungi</taxon>
        <taxon>Dikarya</taxon>
        <taxon>Ascomycota</taxon>
        <taxon>Pezizomycotina</taxon>
        <taxon>Sordariomycetes</taxon>
        <taxon>Sordariomycetidae</taxon>
        <taxon>Sordariales</taxon>
        <taxon>Sordariaceae</taxon>
        <taxon>Neurospora</taxon>
    </lineage>
</organism>
<dbReference type="PANTHER" id="PTHR35910">
    <property type="entry name" value="2EXR DOMAIN-CONTAINING PROTEIN"/>
    <property type="match status" value="1"/>
</dbReference>
<dbReference type="EMBL" id="JAUEPP010000008">
    <property type="protein sequence ID" value="KAK3338044.1"/>
    <property type="molecule type" value="Genomic_DNA"/>
</dbReference>
<evidence type="ECO:0000259" key="1">
    <source>
        <dbReference type="Pfam" id="PF20150"/>
    </source>
</evidence>
<dbReference type="InterPro" id="IPR045518">
    <property type="entry name" value="2EXR"/>
</dbReference>
<keyword evidence="3" id="KW-1185">Reference proteome</keyword>
<dbReference type="Pfam" id="PF20150">
    <property type="entry name" value="2EXR"/>
    <property type="match status" value="1"/>
</dbReference>
<comment type="caution">
    <text evidence="2">The sequence shown here is derived from an EMBL/GenBank/DDBJ whole genome shotgun (WGS) entry which is preliminary data.</text>
</comment>